<protein>
    <submittedName>
        <fullName evidence="2">Uncharacterized protein</fullName>
    </submittedName>
</protein>
<proteinExistence type="predicted"/>
<comment type="caution">
    <text evidence="2">The sequence shown here is derived from an EMBL/GenBank/DDBJ whole genome shotgun (WGS) entry which is preliminary data.</text>
</comment>
<evidence type="ECO:0000313" key="3">
    <source>
        <dbReference type="Proteomes" id="UP001630127"/>
    </source>
</evidence>
<accession>A0ABD2XSR6</accession>
<name>A0ABD2XSR6_9GENT</name>
<evidence type="ECO:0000313" key="2">
    <source>
        <dbReference type="EMBL" id="KAL3497723.1"/>
    </source>
</evidence>
<feature type="region of interest" description="Disordered" evidence="1">
    <location>
        <begin position="68"/>
        <end position="89"/>
    </location>
</feature>
<sequence length="118" mass="12728">MENGLIMDSSLDEIVGTGEGVRQTVEINWEVLVKRRQIEGDSITRKKSNISLNEEFIGDLGGGAEGSGLGIGERASQRTSQGFLNSPVGLEPNNMDEAGWVKKASDLFLVHVPVQSND</sequence>
<dbReference type="Proteomes" id="UP001630127">
    <property type="component" value="Unassembled WGS sequence"/>
</dbReference>
<dbReference type="AlphaFoldDB" id="A0ABD2XSR6"/>
<organism evidence="2 3">
    <name type="scientific">Cinchona calisaya</name>
    <dbReference type="NCBI Taxonomy" id="153742"/>
    <lineage>
        <taxon>Eukaryota</taxon>
        <taxon>Viridiplantae</taxon>
        <taxon>Streptophyta</taxon>
        <taxon>Embryophyta</taxon>
        <taxon>Tracheophyta</taxon>
        <taxon>Spermatophyta</taxon>
        <taxon>Magnoliopsida</taxon>
        <taxon>eudicotyledons</taxon>
        <taxon>Gunneridae</taxon>
        <taxon>Pentapetalae</taxon>
        <taxon>asterids</taxon>
        <taxon>lamiids</taxon>
        <taxon>Gentianales</taxon>
        <taxon>Rubiaceae</taxon>
        <taxon>Cinchonoideae</taxon>
        <taxon>Cinchoneae</taxon>
        <taxon>Cinchona</taxon>
    </lineage>
</organism>
<dbReference type="EMBL" id="JBJUIK010000017">
    <property type="protein sequence ID" value="KAL3497723.1"/>
    <property type="molecule type" value="Genomic_DNA"/>
</dbReference>
<gene>
    <name evidence="2" type="ORF">ACH5RR_040455</name>
</gene>
<keyword evidence="3" id="KW-1185">Reference proteome</keyword>
<evidence type="ECO:0000256" key="1">
    <source>
        <dbReference type="SAM" id="MobiDB-lite"/>
    </source>
</evidence>
<reference evidence="2 3" key="1">
    <citation type="submission" date="2024-11" db="EMBL/GenBank/DDBJ databases">
        <title>A near-complete genome assembly of Cinchona calisaya.</title>
        <authorList>
            <person name="Lian D.C."/>
            <person name="Zhao X.W."/>
            <person name="Wei L."/>
        </authorList>
    </citation>
    <scope>NUCLEOTIDE SEQUENCE [LARGE SCALE GENOMIC DNA]</scope>
    <source>
        <tissue evidence="2">Nenye</tissue>
    </source>
</reference>